<gene>
    <name evidence="1" type="ORF">V6N11_028713</name>
</gene>
<sequence length="148" mass="15992">MELERVTSGAGQGAGHLDRICWVVAERVCSRNPSHQTAVEATLVIGLAIGHHPRIRFDLLFLFRLSNSRNSPQGHANGLEAIALLSSLPPLPVISSYRSQYREALPPTTLSTSSPSTSSPLLSLLPSQLRVQLEGPNRPQNGIEPAEL</sequence>
<comment type="caution">
    <text evidence="1">The sequence shown here is derived from an EMBL/GenBank/DDBJ whole genome shotgun (WGS) entry which is preliminary data.</text>
</comment>
<dbReference type="EMBL" id="JBBPBN010000053">
    <property type="protein sequence ID" value="KAK8990752.1"/>
    <property type="molecule type" value="Genomic_DNA"/>
</dbReference>
<evidence type="ECO:0000313" key="1">
    <source>
        <dbReference type="EMBL" id="KAK8990752.1"/>
    </source>
</evidence>
<protein>
    <submittedName>
        <fullName evidence="1">Uncharacterized protein</fullName>
    </submittedName>
</protein>
<reference evidence="1 2" key="1">
    <citation type="journal article" date="2024" name="G3 (Bethesda)">
        <title>Genome assembly of Hibiscus sabdariffa L. provides insights into metabolisms of medicinal natural products.</title>
        <authorList>
            <person name="Kim T."/>
        </authorList>
    </citation>
    <scope>NUCLEOTIDE SEQUENCE [LARGE SCALE GENOMIC DNA]</scope>
    <source>
        <strain evidence="1">TK-2024</strain>
        <tissue evidence="1">Old leaves</tissue>
    </source>
</reference>
<accession>A0ABR2PR34</accession>
<organism evidence="1 2">
    <name type="scientific">Hibiscus sabdariffa</name>
    <name type="common">roselle</name>
    <dbReference type="NCBI Taxonomy" id="183260"/>
    <lineage>
        <taxon>Eukaryota</taxon>
        <taxon>Viridiplantae</taxon>
        <taxon>Streptophyta</taxon>
        <taxon>Embryophyta</taxon>
        <taxon>Tracheophyta</taxon>
        <taxon>Spermatophyta</taxon>
        <taxon>Magnoliopsida</taxon>
        <taxon>eudicotyledons</taxon>
        <taxon>Gunneridae</taxon>
        <taxon>Pentapetalae</taxon>
        <taxon>rosids</taxon>
        <taxon>malvids</taxon>
        <taxon>Malvales</taxon>
        <taxon>Malvaceae</taxon>
        <taxon>Malvoideae</taxon>
        <taxon>Hibiscus</taxon>
    </lineage>
</organism>
<proteinExistence type="predicted"/>
<dbReference type="Proteomes" id="UP001396334">
    <property type="component" value="Unassembled WGS sequence"/>
</dbReference>
<name>A0ABR2PR34_9ROSI</name>
<evidence type="ECO:0000313" key="2">
    <source>
        <dbReference type="Proteomes" id="UP001396334"/>
    </source>
</evidence>
<keyword evidence="2" id="KW-1185">Reference proteome</keyword>